<dbReference type="Proteomes" id="UP001279410">
    <property type="component" value="Unassembled WGS sequence"/>
</dbReference>
<gene>
    <name evidence="2" type="ORF">AKAME5_000444500</name>
</gene>
<keyword evidence="1" id="KW-0812">Transmembrane</keyword>
<keyword evidence="1" id="KW-1133">Transmembrane helix</keyword>
<dbReference type="AlphaFoldDB" id="A0AAD3QZ44"/>
<reference evidence="2" key="1">
    <citation type="submission" date="2022-08" db="EMBL/GenBank/DDBJ databases">
        <title>Genome sequencing of akame (Lates japonicus).</title>
        <authorList>
            <person name="Hashiguchi Y."/>
            <person name="Takahashi H."/>
        </authorList>
    </citation>
    <scope>NUCLEOTIDE SEQUENCE</scope>
    <source>
        <strain evidence="2">Kochi</strain>
    </source>
</reference>
<protein>
    <submittedName>
        <fullName evidence="2">C-X-C chemokine receptor type 4-like protein</fullName>
    </submittedName>
</protein>
<proteinExistence type="predicted"/>
<keyword evidence="1" id="KW-0472">Membrane</keyword>
<comment type="caution">
    <text evidence="2">The sequence shown here is derived from an EMBL/GenBank/DDBJ whole genome shotgun (WGS) entry which is preliminary data.</text>
</comment>
<dbReference type="EMBL" id="BRZM01000010">
    <property type="protein sequence ID" value="GLD51374.1"/>
    <property type="molecule type" value="Genomic_DNA"/>
</dbReference>
<keyword evidence="3" id="KW-1185">Reference proteome</keyword>
<keyword evidence="2" id="KW-0675">Receptor</keyword>
<evidence type="ECO:0000256" key="1">
    <source>
        <dbReference type="SAM" id="Phobius"/>
    </source>
</evidence>
<name>A0AAD3QZ44_LATJO</name>
<feature type="transmembrane region" description="Helical" evidence="1">
    <location>
        <begin position="6"/>
        <end position="26"/>
    </location>
</feature>
<organism evidence="2 3">
    <name type="scientific">Lates japonicus</name>
    <name type="common">Japanese lates</name>
    <dbReference type="NCBI Taxonomy" id="270547"/>
    <lineage>
        <taxon>Eukaryota</taxon>
        <taxon>Metazoa</taxon>
        <taxon>Chordata</taxon>
        <taxon>Craniata</taxon>
        <taxon>Vertebrata</taxon>
        <taxon>Euteleostomi</taxon>
        <taxon>Actinopterygii</taxon>
        <taxon>Neopterygii</taxon>
        <taxon>Teleostei</taxon>
        <taxon>Neoteleostei</taxon>
        <taxon>Acanthomorphata</taxon>
        <taxon>Carangaria</taxon>
        <taxon>Carangaria incertae sedis</taxon>
        <taxon>Centropomidae</taxon>
        <taxon>Lates</taxon>
    </lineage>
</organism>
<sequence length="135" mass="14473">MQPLNPVYASISQLLISLFVLALPFCRRGRGLADWRRATCVRPGPGGSGDPAWSLLVCSNVAVTRLTGALGAEARSDGNQEPTIRWCSASHCWLPYRRASLGALLRLEVLPAAGLEAVLGVWLAVATGPWRLHTA</sequence>
<evidence type="ECO:0000313" key="3">
    <source>
        <dbReference type="Proteomes" id="UP001279410"/>
    </source>
</evidence>
<evidence type="ECO:0000313" key="2">
    <source>
        <dbReference type="EMBL" id="GLD51374.1"/>
    </source>
</evidence>
<accession>A0AAD3QZ44</accession>